<evidence type="ECO:0000256" key="7">
    <source>
        <dbReference type="RuleBase" id="RU003435"/>
    </source>
</evidence>
<comment type="cofactor">
    <cofactor evidence="7">
        <name>Zn(2+)</name>
        <dbReference type="ChEBI" id="CHEBI:29105"/>
    </cofactor>
    <text evidence="7">Binds 1 zinc ion.</text>
</comment>
<keyword evidence="2 7" id="KW-0645">Protease</keyword>
<proteinExistence type="inferred from homology"/>
<dbReference type="Proteomes" id="UP000007289">
    <property type="component" value="Chromosome"/>
</dbReference>
<dbReference type="Gene3D" id="1.10.1370.40">
    <property type="match status" value="1"/>
</dbReference>
<dbReference type="GO" id="GO:0006518">
    <property type="term" value="P:peptide metabolic process"/>
    <property type="evidence" value="ECO:0007669"/>
    <property type="project" value="TreeGrafter"/>
</dbReference>
<evidence type="ECO:0000256" key="1">
    <source>
        <dbReference type="ARBA" id="ARBA00006040"/>
    </source>
</evidence>
<dbReference type="InterPro" id="IPR024077">
    <property type="entry name" value="Neurolysin/TOP_dom2"/>
</dbReference>
<dbReference type="InterPro" id="IPR045666">
    <property type="entry name" value="OpdA_N"/>
</dbReference>
<keyword evidence="3 7" id="KW-0479">Metal-binding</keyword>
<dbReference type="EMBL" id="AGBM01000002">
    <property type="protein sequence ID" value="EJK98896.1"/>
    <property type="molecule type" value="Genomic_DNA"/>
</dbReference>
<dbReference type="Pfam" id="PF19310">
    <property type="entry name" value="TOP_N"/>
    <property type="match status" value="1"/>
</dbReference>
<dbReference type="GO" id="GO:0006508">
    <property type="term" value="P:proteolysis"/>
    <property type="evidence" value="ECO:0007669"/>
    <property type="project" value="UniProtKB-KW"/>
</dbReference>
<dbReference type="PANTHER" id="PTHR11804:SF84">
    <property type="entry name" value="SACCHAROLYSIN"/>
    <property type="match status" value="1"/>
</dbReference>
<reference evidence="10" key="1">
    <citation type="journal article" date="2012" name="PLoS Genet.">
        <title>Comparative Genomics of Plant-Associated Pseudomonas spp.: Insights into Diversity and Inheritance of Traits Involved in Multitrophic Interactions.</title>
        <authorList>
            <person name="Loper J.E."/>
            <person name="Hassan K.A."/>
            <person name="Mavrodi D.V."/>
            <person name="Davis E.W.II."/>
            <person name="Lim C.K."/>
            <person name="Shaffer B.T."/>
            <person name="Elbourne L.D."/>
            <person name="Stockwell V.O."/>
            <person name="Hartney S.L."/>
            <person name="Breakwell K."/>
            <person name="Henkels M.D."/>
            <person name="Tetu S.G."/>
            <person name="Rangel L.I."/>
            <person name="Kidarsa T.A."/>
            <person name="Wilson N.L."/>
            <person name="van de Mortel J.E."/>
            <person name="Song C."/>
            <person name="Blumhagen R."/>
            <person name="Radune D."/>
            <person name="Hostetler J.B."/>
            <person name="Brinkac L.M."/>
            <person name="Durkin A.S."/>
            <person name="Kluepfel D.A."/>
            <person name="Wechter W.P."/>
            <person name="Anderson A.J."/>
            <person name="Kim Y.C."/>
            <person name="Pierson L.S.III."/>
            <person name="Pierson E.A."/>
            <person name="Lindow S.E."/>
            <person name="Kobayashi D.Y."/>
            <person name="Raaijmakers J.M."/>
            <person name="Weller D.M."/>
            <person name="Thomashow L.S."/>
            <person name="Allen A.E."/>
            <person name="Paulsen I.T."/>
        </authorList>
    </citation>
    <scope>NUCLEOTIDE SEQUENCE [LARGE SCALE GENOMIC DNA]</scope>
    <source>
        <strain evidence="10">Q2-87</strain>
    </source>
</reference>
<organism evidence="10">
    <name type="scientific">Pseudomonas fluorescens (strain Q2-87)</name>
    <dbReference type="NCBI Taxonomy" id="1038922"/>
    <lineage>
        <taxon>Bacteria</taxon>
        <taxon>Pseudomonadati</taxon>
        <taxon>Pseudomonadota</taxon>
        <taxon>Gammaproteobacteria</taxon>
        <taxon>Pseudomonadales</taxon>
        <taxon>Pseudomonadaceae</taxon>
        <taxon>Pseudomonas</taxon>
    </lineage>
</organism>
<evidence type="ECO:0000313" key="10">
    <source>
        <dbReference type="EMBL" id="EJK98896.1"/>
    </source>
</evidence>
<dbReference type="Gene3D" id="1.10.1370.10">
    <property type="entry name" value="Neurolysin, domain 3"/>
    <property type="match status" value="1"/>
</dbReference>
<dbReference type="SUPFAM" id="SSF55486">
    <property type="entry name" value="Metalloproteases ('zincins'), catalytic domain"/>
    <property type="match status" value="1"/>
</dbReference>
<dbReference type="InterPro" id="IPR024079">
    <property type="entry name" value="MetalloPept_cat_dom_sf"/>
</dbReference>
<dbReference type="eggNOG" id="COG0339">
    <property type="taxonomic scope" value="Bacteria"/>
</dbReference>
<dbReference type="Gene3D" id="3.40.390.10">
    <property type="entry name" value="Collagenase (Catalytic Domain)"/>
    <property type="match status" value="1"/>
</dbReference>
<dbReference type="EC" id="3.4.-.-" evidence="10"/>
<evidence type="ECO:0000259" key="8">
    <source>
        <dbReference type="Pfam" id="PF01432"/>
    </source>
</evidence>
<dbReference type="AlphaFoldDB" id="J2MDZ2"/>
<comment type="similarity">
    <text evidence="1 7">Belongs to the peptidase M3 family.</text>
</comment>
<dbReference type="HOGENOM" id="CLU_001805_4_1_6"/>
<evidence type="ECO:0000256" key="2">
    <source>
        <dbReference type="ARBA" id="ARBA00022670"/>
    </source>
</evidence>
<keyword evidence="5 7" id="KW-0862">Zinc</keyword>
<accession>J2MDZ2</accession>
<dbReference type="InterPro" id="IPR045090">
    <property type="entry name" value="Pept_M3A_M3B"/>
</dbReference>
<keyword evidence="6 7" id="KW-0482">Metalloprotease</keyword>
<comment type="caution">
    <text evidence="10">The sequence shown here is derived from an EMBL/GenBank/DDBJ whole genome shotgun (WGS) entry which is preliminary data.</text>
</comment>
<feature type="domain" description="Oligopeptidase A N-terminal" evidence="9">
    <location>
        <begin position="33"/>
        <end position="142"/>
    </location>
</feature>
<evidence type="ECO:0000259" key="9">
    <source>
        <dbReference type="Pfam" id="PF19310"/>
    </source>
</evidence>
<evidence type="ECO:0000256" key="6">
    <source>
        <dbReference type="ARBA" id="ARBA00023049"/>
    </source>
</evidence>
<dbReference type="GO" id="GO:0046872">
    <property type="term" value="F:metal ion binding"/>
    <property type="evidence" value="ECO:0007669"/>
    <property type="project" value="UniProtKB-UniRule"/>
</dbReference>
<sequence length="683" mass="78023">MPHADNPLLQAYDLPPFARIQALHFSPALDRILADSRAQVAHIIKTQVAFPTWDDLVLAMDEIHMRLDGFNALLDLLASAKSGDEWAQASLGCGERLHDFQRWLKQHPELFQLYQRLADSQIARHFEPARKRVLEKILRQFRQNDPAHTSRTDLNALQRRIKDAQQLFLENLHEANNAWSKTFDDENQLNGLPLAFQQRMARQAREAGRSGWLLSLDDESFGIVTAYAEDRLLRQELYVAYSTRASDQGPQAGRFDNGKVLQRLLDDRHRYATLLGYANFAEMAIEPEQAESAEQVAAFLRRQLARHQSEFARDAEQLKAFADEQGFSELQPWDYPFLVEKLRQQAAGTSQHALSAWFPLESTFAQLLLIAKALFGVDFIERPQTPTWHRDVRLYEVREWGQVIGYLYFDPFEDANRTGYPNTSTLRNRSITAEGRPRHPIAVLHGWLPRSSGSRPATLDHLQLRILFHEFGHCLHHVLTRAQYREISGITELSRDTSEFAGMLFEQWCFSRECLVRVSAHYQTGAAMPDEVADQLLAFANTQASWETALLLRNALFDMELHRTHGDGRTVQQVFDQINGYTKHLPTFANERWANGLDYMVTGYAARIYAYAWSKELALSVFERFKRDGLFNPVTGRALREAIFAPGDARPLAESIADFAGSPRFIARAGQPQAQGDGRSWSS</sequence>
<evidence type="ECO:0000256" key="5">
    <source>
        <dbReference type="ARBA" id="ARBA00022833"/>
    </source>
</evidence>
<feature type="domain" description="Peptidase M3A/M3B catalytic" evidence="8">
    <location>
        <begin position="226"/>
        <end position="664"/>
    </location>
</feature>
<gene>
    <name evidence="10" type="ORF">PflQ2_0034</name>
</gene>
<dbReference type="RefSeq" id="WP_003177117.1">
    <property type="nucleotide sequence ID" value="NZ_CM001558.1"/>
</dbReference>
<evidence type="ECO:0000256" key="4">
    <source>
        <dbReference type="ARBA" id="ARBA00022801"/>
    </source>
</evidence>
<dbReference type="Pfam" id="PF01432">
    <property type="entry name" value="Peptidase_M3"/>
    <property type="match status" value="1"/>
</dbReference>
<dbReference type="GO" id="GO:0004222">
    <property type="term" value="F:metalloendopeptidase activity"/>
    <property type="evidence" value="ECO:0007669"/>
    <property type="project" value="InterPro"/>
</dbReference>
<protein>
    <submittedName>
        <fullName evidence="10">Peptidase, M3 family</fullName>
        <ecNumber evidence="10">3.4.-.-</ecNumber>
    </submittedName>
</protein>
<evidence type="ECO:0000256" key="3">
    <source>
        <dbReference type="ARBA" id="ARBA00022723"/>
    </source>
</evidence>
<dbReference type="PANTHER" id="PTHR11804">
    <property type="entry name" value="PROTEASE M3 THIMET OLIGOPEPTIDASE-RELATED"/>
    <property type="match status" value="1"/>
</dbReference>
<dbReference type="PATRIC" id="fig|1038922.3.peg.5485"/>
<keyword evidence="4 7" id="KW-0378">Hydrolase</keyword>
<name>J2MDZ2_PSEFQ</name>
<dbReference type="InterPro" id="IPR001567">
    <property type="entry name" value="Pept_M3A_M3B_dom"/>
</dbReference>